<proteinExistence type="predicted"/>
<protein>
    <submittedName>
        <fullName evidence="1">Uncharacterized protein</fullName>
    </submittedName>
</protein>
<dbReference type="Proteomes" id="UP000829447">
    <property type="component" value="Linkage Group LG24"/>
</dbReference>
<evidence type="ECO:0000313" key="2">
    <source>
        <dbReference type="Proteomes" id="UP000829447"/>
    </source>
</evidence>
<sequence length="459" mass="52070">MLRLKQVRLHGDRQELQPIRRESKGTGLWLYTLNDARRYKSLGKIAILGTSVMARSVLCLWCCFSLAFISVHGALQQHSDSNDLEDHMKALSEMNNDFAFRLYKTIVSGAQSQNVFFSPLSVSMALAAVSLGAGGETHQQLLSGLGFNSSVFTSEEMHQTFLELLLNLNQRTGVDLNVGTAVYVNDTFKPHPEFLEKLKHFYLSDGFSVDFTKSEETSNQMNSYVSEKTHKKIRKFIKDVDSNTFMYLLSYIYFKGKWSIPFDPKNTRKGKFYVDKGTTVPVQMMCETNNFYTYYDQELSTIVLRLDYSDSFSMILALPKDLMVLQEALHPYHIANWNRQMSKSKYEVYLPKLSLKTSISLINILSGMGMKDMFTVKADFTGITDEEIYISEAVHKATLDVDEAGATATAVTGIKFSARTGPISLKFNKPFMTFIIDQKTKNILFMGKIVNPKNSEITE</sequence>
<gene>
    <name evidence="1" type="ORF">PGIGA_G00150020</name>
</gene>
<evidence type="ECO:0000313" key="1">
    <source>
        <dbReference type="EMBL" id="MCI4392794.1"/>
    </source>
</evidence>
<accession>A0ACC5XNZ7</accession>
<organism evidence="1 2">
    <name type="scientific">Pangasianodon gigas</name>
    <name type="common">Mekong giant catfish</name>
    <name type="synonym">Pangasius gigas</name>
    <dbReference type="NCBI Taxonomy" id="30993"/>
    <lineage>
        <taxon>Eukaryota</taxon>
        <taxon>Metazoa</taxon>
        <taxon>Chordata</taxon>
        <taxon>Craniata</taxon>
        <taxon>Vertebrata</taxon>
        <taxon>Euteleostomi</taxon>
        <taxon>Actinopterygii</taxon>
        <taxon>Neopterygii</taxon>
        <taxon>Teleostei</taxon>
        <taxon>Ostariophysi</taxon>
        <taxon>Siluriformes</taxon>
        <taxon>Pangasiidae</taxon>
        <taxon>Pangasianodon</taxon>
    </lineage>
</organism>
<name>A0ACC5XNZ7_PANGG</name>
<dbReference type="EMBL" id="CM040477">
    <property type="protein sequence ID" value="MCI4392794.1"/>
    <property type="molecule type" value="Genomic_DNA"/>
</dbReference>
<reference evidence="1 2" key="1">
    <citation type="journal article" date="2022" name="bioRxiv">
        <title>An ancient truncated duplication of the anti-Mullerian hormone receptor type 2 gene is a potential conserved master sex determinant in the Pangasiidae catfish family.</title>
        <authorList>
            <person name="Wen M."/>
            <person name="Pan Q."/>
            <person name="Jouanno E."/>
            <person name="Montfort J."/>
            <person name="Zahm M."/>
            <person name="Cabau C."/>
            <person name="Klopp C."/>
            <person name="Iampietro C."/>
            <person name="Roques C."/>
            <person name="Bouchez O."/>
            <person name="Castinel A."/>
            <person name="Donnadieu C."/>
            <person name="Parrinello H."/>
            <person name="Poncet C."/>
            <person name="Belmonte E."/>
            <person name="Gautier V."/>
            <person name="Avarre J.-C."/>
            <person name="Dugue R."/>
            <person name="Gustiano R."/>
            <person name="Ha T.T.T."/>
            <person name="Campet M."/>
            <person name="Sriphairoj K."/>
            <person name="Ribolli J."/>
            <person name="de Almeida F.L."/>
            <person name="Desvignes T."/>
            <person name="Postlethwait J.H."/>
            <person name="Bucao C.F."/>
            <person name="Robinson-Rechavi M."/>
            <person name="Bobe J."/>
            <person name="Herpin A."/>
            <person name="Guiguen Y."/>
        </authorList>
    </citation>
    <scope>NUCLEOTIDE SEQUENCE [LARGE SCALE GENOMIC DNA]</scope>
    <source>
        <strain evidence="1">YG-Dec2019</strain>
    </source>
</reference>
<keyword evidence="2" id="KW-1185">Reference proteome</keyword>
<comment type="caution">
    <text evidence="1">The sequence shown here is derived from an EMBL/GenBank/DDBJ whole genome shotgun (WGS) entry which is preliminary data.</text>
</comment>